<dbReference type="AlphaFoldDB" id="A0A132BUQ0"/>
<reference evidence="1 2" key="1">
    <citation type="submission" date="2015-12" db="EMBL/GenBank/DDBJ databases">
        <title>Genome sequence of the marine Rhodobacteraceae strain O3.65, Candidatus Tritonibacter horizontis.</title>
        <authorList>
            <person name="Poehlein A."/>
            <person name="Giebel H.A."/>
            <person name="Voget S."/>
            <person name="Brinkhoff T."/>
        </authorList>
    </citation>
    <scope>NUCLEOTIDE SEQUENCE [LARGE SCALE GENOMIC DNA]</scope>
    <source>
        <strain evidence="1 2">O3.65</strain>
    </source>
</reference>
<protein>
    <submittedName>
        <fullName evidence="1">Uncharacterized protein</fullName>
    </submittedName>
</protein>
<dbReference type="EMBL" id="LPUY01000094">
    <property type="protein sequence ID" value="KUP91557.1"/>
    <property type="molecule type" value="Genomic_DNA"/>
</dbReference>
<dbReference type="Proteomes" id="UP000068382">
    <property type="component" value="Unassembled WGS sequence"/>
</dbReference>
<name>A0A132BUQ0_9RHOB</name>
<dbReference type="Pfam" id="PF22011">
    <property type="entry name" value="DUF6931"/>
    <property type="match status" value="1"/>
</dbReference>
<evidence type="ECO:0000313" key="1">
    <source>
        <dbReference type="EMBL" id="KUP91557.1"/>
    </source>
</evidence>
<accession>A0A132BUQ0</accession>
<keyword evidence="2" id="KW-1185">Reference proteome</keyword>
<dbReference type="RefSeq" id="WP_068246848.1">
    <property type="nucleotide sequence ID" value="NZ_LPUY01000094.1"/>
</dbReference>
<organism evidence="1 2">
    <name type="scientific">Tritonibacter horizontis</name>
    <dbReference type="NCBI Taxonomy" id="1768241"/>
    <lineage>
        <taxon>Bacteria</taxon>
        <taxon>Pseudomonadati</taxon>
        <taxon>Pseudomonadota</taxon>
        <taxon>Alphaproteobacteria</taxon>
        <taxon>Rhodobacterales</taxon>
        <taxon>Paracoccaceae</taxon>
        <taxon>Tritonibacter</taxon>
    </lineage>
</organism>
<gene>
    <name evidence="1" type="ORF">TRIHO_35710</name>
</gene>
<sequence>MSEMFENLVKLPKEPVAKLLSRQQVLLKTPLECEVSATAPQVLSELYSKKAMIDLLRLMGILLPPRERVWWACLAARDYIGPRSPKDPPSLAMSEAWVVDPTEENRQAARITIDHAYVDDDTVNCAWAVTYHDGTLGPGDLRQYPAPAGAAEAAAFAMNMVALGQLSDKFEEHGYILIERALDIARGGNGHVGTADAEKADAPEPLPEAT</sequence>
<dbReference type="PATRIC" id="fig|1768241.3.peg.3728"/>
<dbReference type="OrthoDB" id="5572566at2"/>
<comment type="caution">
    <text evidence="1">The sequence shown here is derived from an EMBL/GenBank/DDBJ whole genome shotgun (WGS) entry which is preliminary data.</text>
</comment>
<proteinExistence type="predicted"/>
<evidence type="ECO:0000313" key="2">
    <source>
        <dbReference type="Proteomes" id="UP000068382"/>
    </source>
</evidence>
<dbReference type="InterPro" id="IPR053855">
    <property type="entry name" value="DUF6931"/>
</dbReference>